<gene>
    <name evidence="1" type="ORF">BpHYR1_039951</name>
</gene>
<reference evidence="1 2" key="1">
    <citation type="journal article" date="2018" name="Sci. Rep.">
        <title>Genomic signatures of local adaptation to the degree of environmental predictability in rotifers.</title>
        <authorList>
            <person name="Franch-Gras L."/>
            <person name="Hahn C."/>
            <person name="Garcia-Roger E.M."/>
            <person name="Carmona M.J."/>
            <person name="Serra M."/>
            <person name="Gomez A."/>
        </authorList>
    </citation>
    <scope>NUCLEOTIDE SEQUENCE [LARGE SCALE GENOMIC DNA]</scope>
    <source>
        <strain evidence="1">HYR1</strain>
    </source>
</reference>
<evidence type="ECO:0000313" key="2">
    <source>
        <dbReference type="Proteomes" id="UP000276133"/>
    </source>
</evidence>
<protein>
    <submittedName>
        <fullName evidence="1">Uncharacterized protein</fullName>
    </submittedName>
</protein>
<sequence>MLWSWGYVSSLLGNKKTEAEIFMGSIYSDIEISRSLFKNTIFFLIPIIKRNTILFTLAYDNNNFFLIKIIILKNRDRKAGNIPKKATNLARLNSFR</sequence>
<comment type="caution">
    <text evidence="1">The sequence shown here is derived from an EMBL/GenBank/DDBJ whole genome shotgun (WGS) entry which is preliminary data.</text>
</comment>
<evidence type="ECO:0000313" key="1">
    <source>
        <dbReference type="EMBL" id="RMZ96184.1"/>
    </source>
</evidence>
<name>A0A3M7PBT6_BRAPC</name>
<dbReference type="AlphaFoldDB" id="A0A3M7PBT6"/>
<keyword evidence="2" id="KW-1185">Reference proteome</keyword>
<accession>A0A3M7PBT6</accession>
<organism evidence="1 2">
    <name type="scientific">Brachionus plicatilis</name>
    <name type="common">Marine rotifer</name>
    <name type="synonym">Brachionus muelleri</name>
    <dbReference type="NCBI Taxonomy" id="10195"/>
    <lineage>
        <taxon>Eukaryota</taxon>
        <taxon>Metazoa</taxon>
        <taxon>Spiralia</taxon>
        <taxon>Gnathifera</taxon>
        <taxon>Rotifera</taxon>
        <taxon>Eurotatoria</taxon>
        <taxon>Monogononta</taxon>
        <taxon>Pseudotrocha</taxon>
        <taxon>Ploima</taxon>
        <taxon>Brachionidae</taxon>
        <taxon>Brachionus</taxon>
    </lineage>
</organism>
<dbReference type="EMBL" id="REGN01012297">
    <property type="protein sequence ID" value="RMZ96184.1"/>
    <property type="molecule type" value="Genomic_DNA"/>
</dbReference>
<proteinExistence type="predicted"/>
<dbReference type="Proteomes" id="UP000276133">
    <property type="component" value="Unassembled WGS sequence"/>
</dbReference>